<dbReference type="PANTHER" id="PTHR43265">
    <property type="entry name" value="ESTERASE ESTD"/>
    <property type="match status" value="1"/>
</dbReference>
<dbReference type="GO" id="GO:0052689">
    <property type="term" value="F:carboxylic ester hydrolase activity"/>
    <property type="evidence" value="ECO:0007669"/>
    <property type="project" value="TreeGrafter"/>
</dbReference>
<keyword evidence="3" id="KW-1185">Reference proteome</keyword>
<dbReference type="STRING" id="525365.HMPREF0548_2190"/>
<dbReference type="SUPFAM" id="SSF53474">
    <property type="entry name" value="alpha/beta-Hydrolases"/>
    <property type="match status" value="1"/>
</dbReference>
<accession>C2ER94</accession>
<dbReference type="HOGENOM" id="CLU_048353_1_1_9"/>
<dbReference type="Pfam" id="PF12146">
    <property type="entry name" value="Hydrolase_4"/>
    <property type="match status" value="1"/>
</dbReference>
<feature type="domain" description="Serine aminopeptidase S33" evidence="1">
    <location>
        <begin position="29"/>
        <end position="139"/>
    </location>
</feature>
<name>C2ER94_9LACO</name>
<proteinExistence type="predicted"/>
<dbReference type="AlphaFoldDB" id="C2ER94"/>
<comment type="caution">
    <text evidence="2">The sequence shown here is derived from an EMBL/GenBank/DDBJ whole genome shotgun (WGS) entry which is preliminary data.</text>
</comment>
<dbReference type="InterPro" id="IPR053145">
    <property type="entry name" value="AB_hydrolase_Est10"/>
</dbReference>
<organism evidence="2 3">
    <name type="scientific">Lactobacillus ultunensis DSM 16047</name>
    <dbReference type="NCBI Taxonomy" id="525365"/>
    <lineage>
        <taxon>Bacteria</taxon>
        <taxon>Bacillati</taxon>
        <taxon>Bacillota</taxon>
        <taxon>Bacilli</taxon>
        <taxon>Lactobacillales</taxon>
        <taxon>Lactobacillaceae</taxon>
        <taxon>Lactobacillus</taxon>
    </lineage>
</organism>
<dbReference type="PANTHER" id="PTHR43265:SF1">
    <property type="entry name" value="ESTERASE ESTD"/>
    <property type="match status" value="1"/>
</dbReference>
<dbReference type="InterPro" id="IPR022742">
    <property type="entry name" value="Hydrolase_4"/>
</dbReference>
<dbReference type="EMBL" id="ACGU01000114">
    <property type="protein sequence ID" value="EEJ70927.1"/>
    <property type="molecule type" value="Genomic_DNA"/>
</dbReference>
<evidence type="ECO:0000313" key="2">
    <source>
        <dbReference type="EMBL" id="EEJ70927.1"/>
    </source>
</evidence>
<dbReference type="eggNOG" id="COG1073">
    <property type="taxonomic scope" value="Bacteria"/>
</dbReference>
<evidence type="ECO:0000313" key="3">
    <source>
        <dbReference type="Proteomes" id="UP000005583"/>
    </source>
</evidence>
<dbReference type="Gene3D" id="3.40.50.1820">
    <property type="entry name" value="alpha/beta hydrolase"/>
    <property type="match status" value="1"/>
</dbReference>
<dbReference type="OrthoDB" id="9780269at2"/>
<dbReference type="InterPro" id="IPR029058">
    <property type="entry name" value="AB_hydrolase_fold"/>
</dbReference>
<dbReference type="Proteomes" id="UP000005583">
    <property type="component" value="Unassembled WGS sequence"/>
</dbReference>
<sequence>MTKINFKRDGLTLVGQVERPFAEKYDLAILLHGLGDNQDTSLMRKLSSSLRNAGIANIRFDFSGQGGSSGKLEEMTIFSELADASTVLEEVRSNPHVNNIYLIGHSMGGVVATLLADLYPDLLPKLVLLAPAASLKDYINNGELMGTSFDPNNIPNKVRAGKLTLGSLFFRSFKNLSIYGSAGRYKGEVNIIQGTNDEAVAVSYAQKFDHVFPNSQLNLIENADHSFTESFEDKAVDQVIKFLK</sequence>
<reference evidence="2 3" key="1">
    <citation type="submission" date="2009-01" db="EMBL/GenBank/DDBJ databases">
        <authorList>
            <person name="Qin X."/>
            <person name="Bachman B."/>
            <person name="Battles P."/>
            <person name="Bell A."/>
            <person name="Bess C."/>
            <person name="Bickham C."/>
            <person name="Chaboub L."/>
            <person name="Chen D."/>
            <person name="Coyle M."/>
            <person name="Deiros D.R."/>
            <person name="Dinh H."/>
            <person name="Forbes L."/>
            <person name="Fowler G."/>
            <person name="Francisco L."/>
            <person name="Fu Q."/>
            <person name="Gubbala S."/>
            <person name="Hale W."/>
            <person name="Han Y."/>
            <person name="Hemphill L."/>
            <person name="Highlander S.K."/>
            <person name="Hirani K."/>
            <person name="Hogues M."/>
            <person name="Jackson L."/>
            <person name="Jakkamsetti A."/>
            <person name="Javaid M."/>
            <person name="Jiang H."/>
            <person name="Korchina V."/>
            <person name="Kovar C."/>
            <person name="Lara F."/>
            <person name="Lee S."/>
            <person name="Mata R."/>
            <person name="Mathew T."/>
            <person name="Moen C."/>
            <person name="Morales K."/>
            <person name="Munidasa M."/>
            <person name="Nazareth L."/>
            <person name="Ngo R."/>
            <person name="Nguyen L."/>
            <person name="Okwuonu G."/>
            <person name="Ongeri F."/>
            <person name="Patil S."/>
            <person name="Petrosino J."/>
            <person name="Pham C."/>
            <person name="Pham P."/>
            <person name="Pu L.-L."/>
            <person name="Puazo M."/>
            <person name="Raj R."/>
            <person name="Reid J."/>
            <person name="Rouhana J."/>
            <person name="Saada N."/>
            <person name="Shang Y."/>
            <person name="Simmons D."/>
            <person name="Thornton R."/>
            <person name="Warren J."/>
            <person name="Weissenberger G."/>
            <person name="Zhang J."/>
            <person name="Zhang L."/>
            <person name="Zhou C."/>
            <person name="Zhu D."/>
            <person name="Muzny D."/>
            <person name="Worley K."/>
            <person name="Gibbs R."/>
        </authorList>
    </citation>
    <scope>NUCLEOTIDE SEQUENCE [LARGE SCALE GENOMIC DNA]</scope>
    <source>
        <strain evidence="2 3">DSM 16047</strain>
    </source>
</reference>
<dbReference type="PATRIC" id="fig|525365.8.peg.1366"/>
<evidence type="ECO:0000259" key="1">
    <source>
        <dbReference type="Pfam" id="PF12146"/>
    </source>
</evidence>
<gene>
    <name evidence="2" type="ORF">HMPREF0548_2190</name>
</gene>
<protein>
    <recommendedName>
        <fullName evidence="1">Serine aminopeptidase S33 domain-containing protein</fullName>
    </recommendedName>
</protein>
<dbReference type="RefSeq" id="WP_007126934.1">
    <property type="nucleotide sequence ID" value="NZ_AZFO01000037.1"/>
</dbReference>